<dbReference type="RefSeq" id="XP_025847271.1">
    <property type="nucleotide sequence ID" value="XM_025991486.2"/>
</dbReference>
<comment type="subcellular location">
    <subcellularLocation>
        <location evidence="9">Endomembrane system</location>
        <topology evidence="9">Single-pass type IV membrane protein</topology>
    </subcellularLocation>
    <subcellularLocation>
        <location evidence="1">Golgi apparatus membrane</location>
    </subcellularLocation>
</comment>
<keyword evidence="8" id="KW-0472">Membrane</keyword>
<keyword evidence="3" id="KW-0812">Transmembrane</keyword>
<protein>
    <submittedName>
        <fullName evidence="12">BET1-like protein isoform X1</fullName>
    </submittedName>
</protein>
<dbReference type="CTD" id="51272"/>
<dbReference type="InterPro" id="IPR039899">
    <property type="entry name" value="BET1_SNARE"/>
</dbReference>
<dbReference type="PANTHER" id="PTHR12791">
    <property type="entry name" value="GOLGI SNARE BET1-RELATED"/>
    <property type="match status" value="1"/>
</dbReference>
<keyword evidence="4" id="KW-0653">Protein transport</keyword>
<evidence type="ECO:0000256" key="1">
    <source>
        <dbReference type="ARBA" id="ARBA00004394"/>
    </source>
</evidence>
<keyword evidence="11" id="KW-1185">Reference proteome</keyword>
<dbReference type="CDD" id="cd15853">
    <property type="entry name" value="SNARE_Bet1"/>
    <property type="match status" value="1"/>
</dbReference>
<dbReference type="AlphaFoldDB" id="A0A3Q7RYK8"/>
<dbReference type="PROSITE" id="PS50192">
    <property type="entry name" value="T_SNARE"/>
    <property type="match status" value="1"/>
</dbReference>
<dbReference type="Proteomes" id="UP001652641">
    <property type="component" value="Chromosome 5"/>
</dbReference>
<proteinExistence type="predicted"/>
<dbReference type="GO" id="GO:0015031">
    <property type="term" value="P:protein transport"/>
    <property type="evidence" value="ECO:0007669"/>
    <property type="project" value="UniProtKB-KW"/>
</dbReference>
<dbReference type="GO" id="GO:0000139">
    <property type="term" value="C:Golgi membrane"/>
    <property type="evidence" value="ECO:0007669"/>
    <property type="project" value="UniProtKB-SubCell"/>
</dbReference>
<evidence type="ECO:0000259" key="10">
    <source>
        <dbReference type="PROSITE" id="PS50192"/>
    </source>
</evidence>
<dbReference type="InterPro" id="IPR000727">
    <property type="entry name" value="T_SNARE_dom"/>
</dbReference>
<evidence type="ECO:0000256" key="7">
    <source>
        <dbReference type="ARBA" id="ARBA00023054"/>
    </source>
</evidence>
<reference evidence="12" key="2">
    <citation type="submission" date="2025-08" db="UniProtKB">
        <authorList>
            <consortium name="RefSeq"/>
        </authorList>
    </citation>
    <scope>IDENTIFICATION</scope>
    <source>
        <tissue evidence="12">Cell line</tissue>
    </source>
</reference>
<evidence type="ECO:0000256" key="9">
    <source>
        <dbReference type="ARBA" id="ARBA00046280"/>
    </source>
</evidence>
<name>A0A3Q7RYK8_VULVU</name>
<evidence type="ECO:0000313" key="11">
    <source>
        <dbReference type="Proteomes" id="UP001652641"/>
    </source>
</evidence>
<evidence type="ECO:0000256" key="8">
    <source>
        <dbReference type="ARBA" id="ARBA00023136"/>
    </source>
</evidence>
<evidence type="ECO:0000313" key="12">
    <source>
        <dbReference type="RefSeq" id="XP_025847271.1"/>
    </source>
</evidence>
<organism evidence="11 12">
    <name type="scientific">Vulpes vulpes</name>
    <name type="common">Red fox</name>
    <dbReference type="NCBI Taxonomy" id="9627"/>
    <lineage>
        <taxon>Eukaryota</taxon>
        <taxon>Metazoa</taxon>
        <taxon>Chordata</taxon>
        <taxon>Craniata</taxon>
        <taxon>Vertebrata</taxon>
        <taxon>Euteleostomi</taxon>
        <taxon>Mammalia</taxon>
        <taxon>Eutheria</taxon>
        <taxon>Laurasiatheria</taxon>
        <taxon>Carnivora</taxon>
        <taxon>Caniformia</taxon>
        <taxon>Canidae</taxon>
        <taxon>Vulpes</taxon>
    </lineage>
</organism>
<keyword evidence="7" id="KW-0175">Coiled coil</keyword>
<keyword evidence="5" id="KW-1133">Transmembrane helix</keyword>
<evidence type="ECO:0000256" key="4">
    <source>
        <dbReference type="ARBA" id="ARBA00022927"/>
    </source>
</evidence>
<reference key="1">
    <citation type="submission" date="2019-01" db="UniProtKB">
        <authorList>
            <consortium name="RefSeq"/>
        </authorList>
    </citation>
    <scope>IDENTIFICATION</scope>
</reference>
<evidence type="ECO:0000256" key="2">
    <source>
        <dbReference type="ARBA" id="ARBA00022448"/>
    </source>
</evidence>
<evidence type="ECO:0000256" key="6">
    <source>
        <dbReference type="ARBA" id="ARBA00023034"/>
    </source>
</evidence>
<evidence type="ECO:0000256" key="3">
    <source>
        <dbReference type="ARBA" id="ARBA00022692"/>
    </source>
</evidence>
<dbReference type="GeneID" id="112914418"/>
<keyword evidence="6" id="KW-0333">Golgi apparatus</keyword>
<accession>A0A3Q7RYK8</accession>
<gene>
    <name evidence="12" type="primary">BET1L</name>
</gene>
<dbReference type="SUPFAM" id="SSF58038">
    <property type="entry name" value="SNARE fusion complex"/>
    <property type="match status" value="1"/>
</dbReference>
<sequence>MADWARAQSPAAVEEILDRENKRMADSLASKVTRLKSLALDIDRDAEDQNRYLDSMLLATSSSSVFGKLCRSSFCGIDKLSIFKERLQCFTPVTQPPVNAIGRCIYLLGLCNPSTTLSKACKVFKCMYVKY</sequence>
<feature type="domain" description="T-SNARE coiled-coil homology" evidence="10">
    <location>
        <begin position="15"/>
        <end position="56"/>
    </location>
</feature>
<evidence type="ECO:0000256" key="5">
    <source>
        <dbReference type="ARBA" id="ARBA00022989"/>
    </source>
</evidence>
<keyword evidence="2" id="KW-0813">Transport</keyword>